<accession>A0A2N0PDN2</accession>
<dbReference type="VEuPathDB" id="FungiDB:FUN_011598"/>
<organism evidence="2 3">
    <name type="scientific">Rhizophagus irregularis</name>
    <dbReference type="NCBI Taxonomy" id="588596"/>
    <lineage>
        <taxon>Eukaryota</taxon>
        <taxon>Fungi</taxon>
        <taxon>Fungi incertae sedis</taxon>
        <taxon>Mucoromycota</taxon>
        <taxon>Glomeromycotina</taxon>
        <taxon>Glomeromycetes</taxon>
        <taxon>Glomerales</taxon>
        <taxon>Glomeraceae</taxon>
        <taxon>Rhizophagus</taxon>
    </lineage>
</organism>
<reference evidence="2 3" key="1">
    <citation type="submission" date="2016-04" db="EMBL/GenBank/DDBJ databases">
        <title>Genome analyses suggest a sexual origin of heterokaryosis in a supposedly ancient asexual fungus.</title>
        <authorList>
            <person name="Ropars J."/>
            <person name="Sedzielewska K."/>
            <person name="Noel J."/>
            <person name="Charron P."/>
            <person name="Farinelli L."/>
            <person name="Marton T."/>
            <person name="Kruger M."/>
            <person name="Pelin A."/>
            <person name="Brachmann A."/>
            <person name="Corradi N."/>
        </authorList>
    </citation>
    <scope>NUCLEOTIDE SEQUENCE [LARGE SCALE GENOMIC DNA]</scope>
    <source>
        <strain evidence="2 3">A5</strain>
    </source>
</reference>
<reference evidence="2 3" key="2">
    <citation type="submission" date="2017-09" db="EMBL/GenBank/DDBJ databases">
        <title>Extensive intraspecific genome diversity in a model arbuscular mycorrhizal fungus.</title>
        <authorList>
            <person name="Chen E.C."/>
            <person name="Morin E."/>
            <person name="Beaudet D."/>
            <person name="Noel J."/>
            <person name="Ndikumana S."/>
            <person name="Charron P."/>
            <person name="St-Onge C."/>
            <person name="Giorgi J."/>
            <person name="Grigoriev I.V."/>
            <person name="Roux C."/>
            <person name="Martin F.M."/>
            <person name="Corradi N."/>
        </authorList>
    </citation>
    <scope>NUCLEOTIDE SEQUENCE [LARGE SCALE GENOMIC DNA]</scope>
    <source>
        <strain evidence="2 3">A5</strain>
    </source>
</reference>
<proteinExistence type="predicted"/>
<dbReference type="AlphaFoldDB" id="A0A2N0PDN2"/>
<dbReference type="VEuPathDB" id="FungiDB:RhiirA1_466131"/>
<dbReference type="PANTHER" id="PTHR31511:SF12">
    <property type="entry name" value="RHO TERMINATION FACTOR N-TERMINAL DOMAIN-CONTAINING PROTEIN"/>
    <property type="match status" value="1"/>
</dbReference>
<evidence type="ECO:0000313" key="3">
    <source>
        <dbReference type="Proteomes" id="UP000232722"/>
    </source>
</evidence>
<dbReference type="VEuPathDB" id="FungiDB:RhiirFUN_012887"/>
<dbReference type="PANTHER" id="PTHR31511">
    <property type="entry name" value="PROTEIN CBG23764"/>
    <property type="match status" value="1"/>
</dbReference>
<feature type="compositionally biased region" description="Acidic residues" evidence="1">
    <location>
        <begin position="38"/>
        <end position="47"/>
    </location>
</feature>
<dbReference type="EMBL" id="LLXJ01000937">
    <property type="protein sequence ID" value="PKC04932.1"/>
    <property type="molecule type" value="Genomic_DNA"/>
</dbReference>
<dbReference type="Proteomes" id="UP000232722">
    <property type="component" value="Unassembled WGS sequence"/>
</dbReference>
<feature type="region of interest" description="Disordered" evidence="1">
    <location>
        <begin position="23"/>
        <end position="47"/>
    </location>
</feature>
<name>A0A2N0PDN2_9GLOM</name>
<comment type="caution">
    <text evidence="2">The sequence shown here is derived from an EMBL/GenBank/DDBJ whole genome shotgun (WGS) entry which is preliminary data.</text>
</comment>
<evidence type="ECO:0000313" key="2">
    <source>
        <dbReference type="EMBL" id="PKC04932.1"/>
    </source>
</evidence>
<gene>
    <name evidence="2" type="ORF">RhiirA5_421584</name>
</gene>
<evidence type="ECO:0000256" key="1">
    <source>
        <dbReference type="SAM" id="MobiDB-lite"/>
    </source>
</evidence>
<dbReference type="VEuPathDB" id="FungiDB:RhiirFUN_012888"/>
<sequence length="393" mass="45985">MSGLLGSITSTLGRLFENLLPSWGDPAPVPPEKTEPSEPPELEAEPEAENLSISRIAMFEDIADQISDVYRRELVRLEGIKTKIVLIAHMYRFVPVGRFHNPRIDQDIAFPSEILDTIRQDRIDQTVSRQYHEILDKIDEIKRNQHSGWTYEYGIKIFLEISAYQPFRGRSHFALPKIWAKPQLGIINPQNTDERCFEACLKAYLASEEARRQGTRARNLHDVAPLKNDKEQMIRKLDPLRISEFNYQREHLVDLILFTEEEEDLRDRHNINDISEGLNTHYCLINGENGWNQIMRTWNKYHGRKYFCRQREIFPEKGMLMKFKNYKAMKNVPFYFVKDLEADSDPIENSIINEKTIKLRKQKPNSYSYTLIQTDGKLAKEIARRTPNSIAES</sequence>
<protein>
    <submittedName>
        <fullName evidence="2">Uncharacterized protein</fullName>
    </submittedName>
</protein>